<gene>
    <name evidence="2" type="ORF">L7E55_07630</name>
</gene>
<protein>
    <submittedName>
        <fullName evidence="2">Uncharacterized protein</fullName>
    </submittedName>
</protein>
<dbReference type="Proteomes" id="UP001154312">
    <property type="component" value="Unassembled WGS sequence"/>
</dbReference>
<organism evidence="2 3">
    <name type="scientific">Pelotomaculum isophthalicicum JI</name>
    <dbReference type="NCBI Taxonomy" id="947010"/>
    <lineage>
        <taxon>Bacteria</taxon>
        <taxon>Bacillati</taxon>
        <taxon>Bacillota</taxon>
        <taxon>Clostridia</taxon>
        <taxon>Eubacteriales</taxon>
        <taxon>Desulfotomaculaceae</taxon>
        <taxon>Pelotomaculum</taxon>
    </lineage>
</organism>
<evidence type="ECO:0000256" key="1">
    <source>
        <dbReference type="SAM" id="MobiDB-lite"/>
    </source>
</evidence>
<evidence type="ECO:0000313" key="2">
    <source>
        <dbReference type="EMBL" id="MDF9408230.1"/>
    </source>
</evidence>
<accession>A0A9X4JTZ5</accession>
<evidence type="ECO:0000313" key="3">
    <source>
        <dbReference type="Proteomes" id="UP001154312"/>
    </source>
</evidence>
<sequence>MGEEGGDCPYRHSEAPGAPGSQDWGRGLGVEGPRRQAWSGPQSWAVWPGWLTYEASTLMPARVVCPTPAEPASPQT</sequence>
<dbReference type="EMBL" id="JAKOAV010000011">
    <property type="protein sequence ID" value="MDF9408230.1"/>
    <property type="molecule type" value="Genomic_DNA"/>
</dbReference>
<dbReference type="RefSeq" id="WP_277443525.1">
    <property type="nucleotide sequence ID" value="NZ_JAKOAV010000011.1"/>
</dbReference>
<keyword evidence="3" id="KW-1185">Reference proteome</keyword>
<comment type="caution">
    <text evidence="2">The sequence shown here is derived from an EMBL/GenBank/DDBJ whole genome shotgun (WGS) entry which is preliminary data.</text>
</comment>
<dbReference type="AlphaFoldDB" id="A0A9X4JTZ5"/>
<feature type="region of interest" description="Disordered" evidence="1">
    <location>
        <begin position="1"/>
        <end position="41"/>
    </location>
</feature>
<name>A0A9X4JTZ5_9FIRM</name>
<proteinExistence type="predicted"/>
<reference evidence="2" key="1">
    <citation type="submission" date="2022-02" db="EMBL/GenBank/DDBJ databases">
        <authorList>
            <person name="Leng L."/>
        </authorList>
    </citation>
    <scope>NUCLEOTIDE SEQUENCE</scope>
    <source>
        <strain evidence="2">JI</strain>
    </source>
</reference>